<dbReference type="InterPro" id="IPR039273">
    <property type="entry name" value="TEPSIN"/>
</dbReference>
<feature type="region of interest" description="Disordered" evidence="9">
    <location>
        <begin position="616"/>
        <end position="684"/>
    </location>
</feature>
<comment type="caution">
    <text evidence="11">The sequence shown here is derived from an EMBL/GenBank/DDBJ whole genome shotgun (WGS) entry which is preliminary data.</text>
</comment>
<gene>
    <name evidence="11" type="ORF">NXF25_005794</name>
</gene>
<dbReference type="Pfam" id="PF01417">
    <property type="entry name" value="ENTH"/>
    <property type="match status" value="1"/>
</dbReference>
<dbReference type="FunFam" id="1.25.40.90:FF:000029">
    <property type="entry name" value="AP-4 complex accessory subunit Tepsin"/>
    <property type="match status" value="1"/>
</dbReference>
<keyword evidence="7" id="KW-0968">Cytoplasmic vesicle</keyword>
<evidence type="ECO:0000256" key="7">
    <source>
        <dbReference type="ARBA" id="ARBA00023329"/>
    </source>
</evidence>
<dbReference type="PANTHER" id="PTHR21514:SF0">
    <property type="entry name" value="AP-4 COMPLEX ACCESSORY SUBUNIT TEPSIN"/>
    <property type="match status" value="1"/>
</dbReference>
<evidence type="ECO:0000256" key="9">
    <source>
        <dbReference type="SAM" id="MobiDB-lite"/>
    </source>
</evidence>
<evidence type="ECO:0000256" key="4">
    <source>
        <dbReference type="ARBA" id="ARBA00022490"/>
    </source>
</evidence>
<dbReference type="PROSITE" id="PS50942">
    <property type="entry name" value="ENTH"/>
    <property type="match status" value="1"/>
</dbReference>
<dbReference type="PANTHER" id="PTHR21514">
    <property type="entry name" value="AP-4 COMPLEX ACCESSORY SUBUNIT TEPSIN"/>
    <property type="match status" value="1"/>
</dbReference>
<dbReference type="InterPro" id="IPR035802">
    <property type="entry name" value="ENTH/VHS_tepsin"/>
</dbReference>
<keyword evidence="4" id="KW-0963">Cytoplasm</keyword>
<dbReference type="InterPro" id="IPR013809">
    <property type="entry name" value="ENTH"/>
</dbReference>
<evidence type="ECO:0000256" key="5">
    <source>
        <dbReference type="ARBA" id="ARBA00023034"/>
    </source>
</evidence>
<feature type="domain" description="ENTH" evidence="10">
    <location>
        <begin position="71"/>
        <end position="204"/>
    </location>
</feature>
<dbReference type="AlphaFoldDB" id="A0AAW1BYA6"/>
<evidence type="ECO:0000256" key="2">
    <source>
        <dbReference type="ARBA" id="ARBA00004514"/>
    </source>
</evidence>
<dbReference type="GO" id="GO:0030662">
    <property type="term" value="C:coated vesicle membrane"/>
    <property type="evidence" value="ECO:0007669"/>
    <property type="project" value="UniProtKB-ARBA"/>
</dbReference>
<dbReference type="InterPro" id="IPR008942">
    <property type="entry name" value="ENTH_VHS"/>
</dbReference>
<dbReference type="Pfam" id="PF25827">
    <property type="entry name" value="TVHS-like"/>
    <property type="match status" value="1"/>
</dbReference>
<name>A0AAW1BYA6_CROAD</name>
<evidence type="ECO:0000259" key="10">
    <source>
        <dbReference type="PROSITE" id="PS50942"/>
    </source>
</evidence>
<organism evidence="11 12">
    <name type="scientific">Crotalus adamanteus</name>
    <name type="common">Eastern diamondback rattlesnake</name>
    <dbReference type="NCBI Taxonomy" id="8729"/>
    <lineage>
        <taxon>Eukaryota</taxon>
        <taxon>Metazoa</taxon>
        <taxon>Chordata</taxon>
        <taxon>Craniata</taxon>
        <taxon>Vertebrata</taxon>
        <taxon>Euteleostomi</taxon>
        <taxon>Lepidosauria</taxon>
        <taxon>Squamata</taxon>
        <taxon>Bifurcata</taxon>
        <taxon>Unidentata</taxon>
        <taxon>Episquamata</taxon>
        <taxon>Toxicofera</taxon>
        <taxon>Serpentes</taxon>
        <taxon>Colubroidea</taxon>
        <taxon>Viperidae</taxon>
        <taxon>Crotalinae</taxon>
        <taxon>Crotalus</taxon>
    </lineage>
</organism>
<keyword evidence="12" id="KW-1185">Reference proteome</keyword>
<evidence type="ECO:0000256" key="1">
    <source>
        <dbReference type="ARBA" id="ARBA00004150"/>
    </source>
</evidence>
<keyword evidence="5" id="KW-0333">Golgi apparatus</keyword>
<evidence type="ECO:0000313" key="11">
    <source>
        <dbReference type="EMBL" id="KAK9407020.1"/>
    </source>
</evidence>
<evidence type="ECO:0000313" key="12">
    <source>
        <dbReference type="Proteomes" id="UP001474421"/>
    </source>
</evidence>
<evidence type="ECO:0000256" key="8">
    <source>
        <dbReference type="ARBA" id="ARBA00070138"/>
    </source>
</evidence>
<dbReference type="CDD" id="cd03572">
    <property type="entry name" value="ENTH_like_Tepsin"/>
    <property type="match status" value="1"/>
</dbReference>
<sequence length="684" mass="74168">MTPFPDWETASRSFSPDWVPFRTRSFRLDGKWKGAGLGSRRSLAASDDDRDSCLLNVWLDPEITMAAVPLRDRLSFLTRLPTLIKGTSDDEVPCPGYLLEEIAKISHESTGSSHCLIEYLLNRLQNNSCHIKLKVLKILLYMCTHGSSPFLLQLKRNSSFIQEAIGFTGPPDPLHGNSLYQKVRMTAQDLAGTLFSDVLLPQCVTRPPKELPSAGMGNRSSPHGSLEGFGFEKNSSVSPGKSLLATIQKAAEVVANVVLPGQELTCPPQRELADNVYEPVMAPSPGTSPALLTKPPATLAKKKRVNHQPGQAGGGWEELDTGLSSQNSFQENSDLSRTSESGSKADSDNHSSALEPGSAADRMEAENLNDCLQEMSLVTGLTRGSKVFLTREETQHFIKECGLLNCEVVLALLNRTLKDPSEGICMRAMCAISSLMCSDLLSQDHIFAVTQQHLQELSEGTPGCVANKATKILRQFEALCRSHSTPKNPPPVAASCFSAKTTLEHADDLLTNTVPFSEDSFLKPINLSLQPSQAPKLITSSMFPPAAQMPESLSCGQLDVLPPDLSQQRAEGRLPDSDLQEERPPRGDPDGTANVAKGRICKNTAEDSLFRAAHSITRARNKRSARPGDLQAKSSQKRSGREKGRSLGKAPPLHELSARTAASPPTPRLPITLSSLRCQPSSGN</sequence>
<dbReference type="SUPFAM" id="SSF48464">
    <property type="entry name" value="ENTH/VHS domain"/>
    <property type="match status" value="1"/>
</dbReference>
<feature type="compositionally biased region" description="Polar residues" evidence="9">
    <location>
        <begin position="322"/>
        <end position="342"/>
    </location>
</feature>
<feature type="region of interest" description="Disordered" evidence="9">
    <location>
        <begin position="568"/>
        <end position="600"/>
    </location>
</feature>
<accession>A0AAW1BYA6</accession>
<reference evidence="11 12" key="1">
    <citation type="journal article" date="2024" name="Proc. Natl. Acad. Sci. U.S.A.">
        <title>The genetic regulatory architecture and epigenomic basis for age-related changes in rattlesnake venom.</title>
        <authorList>
            <person name="Hogan M.P."/>
            <person name="Holding M.L."/>
            <person name="Nystrom G.S."/>
            <person name="Colston T.J."/>
            <person name="Bartlett D.A."/>
            <person name="Mason A.J."/>
            <person name="Ellsworth S.A."/>
            <person name="Rautsaw R.M."/>
            <person name="Lawrence K.C."/>
            <person name="Strickland J.L."/>
            <person name="He B."/>
            <person name="Fraser P."/>
            <person name="Margres M.J."/>
            <person name="Gilbert D.M."/>
            <person name="Gibbs H.L."/>
            <person name="Parkinson C.L."/>
            <person name="Rokyta D.R."/>
        </authorList>
    </citation>
    <scope>NUCLEOTIDE SEQUENCE [LARGE SCALE GENOMIC DNA]</scope>
    <source>
        <strain evidence="11">DRR0105</strain>
    </source>
</reference>
<feature type="region of interest" description="Disordered" evidence="9">
    <location>
        <begin position="299"/>
        <end position="361"/>
    </location>
</feature>
<keyword evidence="6" id="KW-0472">Membrane</keyword>
<dbReference type="EMBL" id="JAOTOJ010000002">
    <property type="protein sequence ID" value="KAK9407020.1"/>
    <property type="molecule type" value="Genomic_DNA"/>
</dbReference>
<evidence type="ECO:0000256" key="3">
    <source>
        <dbReference type="ARBA" id="ARBA00004541"/>
    </source>
</evidence>
<dbReference type="Proteomes" id="UP001474421">
    <property type="component" value="Unassembled WGS sequence"/>
</dbReference>
<feature type="compositionally biased region" description="Basic and acidic residues" evidence="9">
    <location>
        <begin position="570"/>
        <end position="589"/>
    </location>
</feature>
<protein>
    <recommendedName>
        <fullName evidence="8">AP-4 complex accessory subunit Tepsin</fullName>
    </recommendedName>
</protein>
<dbReference type="InterPro" id="IPR058028">
    <property type="entry name" value="Tepsin_VHS/ENTH-like"/>
</dbReference>
<feature type="compositionally biased region" description="Polar residues" evidence="9">
    <location>
        <begin position="672"/>
        <end position="684"/>
    </location>
</feature>
<dbReference type="GO" id="GO:0032588">
    <property type="term" value="C:trans-Golgi network membrane"/>
    <property type="evidence" value="ECO:0007669"/>
    <property type="project" value="TreeGrafter"/>
</dbReference>
<evidence type="ECO:0000256" key="6">
    <source>
        <dbReference type="ARBA" id="ARBA00023136"/>
    </source>
</evidence>
<dbReference type="Gene3D" id="1.25.40.90">
    <property type="match status" value="1"/>
</dbReference>
<dbReference type="GO" id="GO:0005829">
    <property type="term" value="C:cytosol"/>
    <property type="evidence" value="ECO:0007669"/>
    <property type="project" value="UniProtKB-SubCell"/>
</dbReference>
<comment type="subcellular location">
    <subcellularLocation>
        <location evidence="2">Cytoplasm</location>
        <location evidence="2">Cytosol</location>
    </subcellularLocation>
    <subcellularLocation>
        <location evidence="3">Cytoplasmic vesicle</location>
    </subcellularLocation>
    <subcellularLocation>
        <location evidence="1">Golgi apparatus</location>
        <location evidence="1">trans-Golgi network membrane</location>
        <topology evidence="1">Peripheral membrane protein</topology>
    </subcellularLocation>
</comment>
<proteinExistence type="predicted"/>